<evidence type="ECO:0000256" key="1">
    <source>
        <dbReference type="ARBA" id="ARBA00023125"/>
    </source>
</evidence>
<reference evidence="4" key="2">
    <citation type="submission" date="2021-04" db="EMBL/GenBank/DDBJ databases">
        <authorList>
            <person name="Gilroy R."/>
        </authorList>
    </citation>
    <scope>NUCLEOTIDE SEQUENCE</scope>
    <source>
        <strain evidence="4">26628</strain>
    </source>
</reference>
<feature type="transmembrane region" description="Helical" evidence="2">
    <location>
        <begin position="98"/>
        <end position="124"/>
    </location>
</feature>
<feature type="transmembrane region" description="Helical" evidence="2">
    <location>
        <begin position="130"/>
        <end position="154"/>
    </location>
</feature>
<feature type="transmembrane region" description="Helical" evidence="2">
    <location>
        <begin position="287"/>
        <end position="313"/>
    </location>
</feature>
<keyword evidence="2" id="KW-0812">Transmembrane</keyword>
<evidence type="ECO:0000313" key="4">
    <source>
        <dbReference type="EMBL" id="HIX47278.1"/>
    </source>
</evidence>
<dbReference type="InterPro" id="IPR010982">
    <property type="entry name" value="Lambda_DNA-bd_dom_sf"/>
</dbReference>
<dbReference type="CDD" id="cd00093">
    <property type="entry name" value="HTH_XRE"/>
    <property type="match status" value="1"/>
</dbReference>
<feature type="domain" description="HTH cro/C1-type" evidence="3">
    <location>
        <begin position="10"/>
        <end position="64"/>
    </location>
</feature>
<evidence type="ECO:0000256" key="2">
    <source>
        <dbReference type="SAM" id="Phobius"/>
    </source>
</evidence>
<dbReference type="PANTHER" id="PTHR46558:SF11">
    <property type="entry name" value="HTH-TYPE TRANSCRIPTIONAL REGULATOR XRE"/>
    <property type="match status" value="1"/>
</dbReference>
<dbReference type="PROSITE" id="PS50943">
    <property type="entry name" value="HTH_CROC1"/>
    <property type="match status" value="1"/>
</dbReference>
<reference evidence="4" key="1">
    <citation type="journal article" date="2021" name="PeerJ">
        <title>Extensive microbial diversity within the chicken gut microbiome revealed by metagenomics and culture.</title>
        <authorList>
            <person name="Gilroy R."/>
            <person name="Ravi A."/>
            <person name="Getino M."/>
            <person name="Pursley I."/>
            <person name="Horton D.L."/>
            <person name="Alikhan N.F."/>
            <person name="Baker D."/>
            <person name="Gharbi K."/>
            <person name="Hall N."/>
            <person name="Watson M."/>
            <person name="Adriaenssens E.M."/>
            <person name="Foster-Nyarko E."/>
            <person name="Jarju S."/>
            <person name="Secka A."/>
            <person name="Antonio M."/>
            <person name="Oren A."/>
            <person name="Chaudhuri R.R."/>
            <person name="La Ragione R."/>
            <person name="Hildebrand F."/>
            <person name="Pallen M.J."/>
        </authorList>
    </citation>
    <scope>NUCLEOTIDE SEQUENCE</scope>
    <source>
        <strain evidence="4">26628</strain>
    </source>
</reference>
<proteinExistence type="predicted"/>
<feature type="transmembrane region" description="Helical" evidence="2">
    <location>
        <begin position="175"/>
        <end position="198"/>
    </location>
</feature>
<dbReference type="SUPFAM" id="SSF47413">
    <property type="entry name" value="lambda repressor-like DNA-binding domains"/>
    <property type="match status" value="1"/>
</dbReference>
<dbReference type="Pfam" id="PF01381">
    <property type="entry name" value="HTH_3"/>
    <property type="match status" value="1"/>
</dbReference>
<name>A0A9D1VVB9_9FIRM</name>
<dbReference type="AlphaFoldDB" id="A0A9D1VVB9"/>
<dbReference type="Proteomes" id="UP000824249">
    <property type="component" value="Unassembled WGS sequence"/>
</dbReference>
<dbReference type="Gene3D" id="1.10.260.40">
    <property type="entry name" value="lambda repressor-like DNA-binding domains"/>
    <property type="match status" value="1"/>
</dbReference>
<accession>A0A9D1VVB9</accession>
<dbReference type="InterPro" id="IPR001387">
    <property type="entry name" value="Cro/C1-type_HTH"/>
</dbReference>
<dbReference type="PANTHER" id="PTHR46558">
    <property type="entry name" value="TRACRIPTIONAL REGULATORY PROTEIN-RELATED-RELATED"/>
    <property type="match status" value="1"/>
</dbReference>
<keyword evidence="2" id="KW-0472">Membrane</keyword>
<sequence>MGKTAIGEFIAALRKAQGLTQQQVADRLGVSNKTVSSWETGASCPDIAMLPAIAELYGVTCDEILRGEHISADETAQVKEAEREKAIDFRLARRKNDLFLCTMGGYALAILGAILTFAISLGAARPRLGFGIGAVPMIAAAFAICMICHNALFWCSQEELGAEALQDFRRAIFRARGRVCITNATAFGLIFLHLIYWGGSLSDLFFHSIFTGSIIGASVFLLSLTIYLFLKAYSPLFPQAMRRTLRFRLWTALCTIGVALVGWAALFFVCISAQANFPVFGLPIETFLIAIPLIVLAAMCAVFAGLQIGYHFYRNKHE</sequence>
<protein>
    <submittedName>
        <fullName evidence="4">Helix-turn-helix domain-containing protein</fullName>
    </submittedName>
</protein>
<dbReference type="GO" id="GO:0003677">
    <property type="term" value="F:DNA binding"/>
    <property type="evidence" value="ECO:0007669"/>
    <property type="project" value="UniProtKB-KW"/>
</dbReference>
<gene>
    <name evidence="4" type="ORF">H9737_06295</name>
</gene>
<dbReference type="SMART" id="SM00530">
    <property type="entry name" value="HTH_XRE"/>
    <property type="match status" value="1"/>
</dbReference>
<evidence type="ECO:0000259" key="3">
    <source>
        <dbReference type="PROSITE" id="PS50943"/>
    </source>
</evidence>
<feature type="transmembrane region" description="Helical" evidence="2">
    <location>
        <begin position="250"/>
        <end position="275"/>
    </location>
</feature>
<feature type="transmembrane region" description="Helical" evidence="2">
    <location>
        <begin position="204"/>
        <end position="230"/>
    </location>
</feature>
<dbReference type="EMBL" id="DXFD01000092">
    <property type="protein sequence ID" value="HIX47278.1"/>
    <property type="molecule type" value="Genomic_DNA"/>
</dbReference>
<keyword evidence="1" id="KW-0238">DNA-binding</keyword>
<evidence type="ECO:0000313" key="5">
    <source>
        <dbReference type="Proteomes" id="UP000824249"/>
    </source>
</evidence>
<organism evidence="4 5">
    <name type="scientific">Candidatus Borkfalkia faecigallinarum</name>
    <dbReference type="NCBI Taxonomy" id="2838509"/>
    <lineage>
        <taxon>Bacteria</taxon>
        <taxon>Bacillati</taxon>
        <taxon>Bacillota</taxon>
        <taxon>Clostridia</taxon>
        <taxon>Christensenellales</taxon>
        <taxon>Christensenellaceae</taxon>
        <taxon>Candidatus Borkfalkia</taxon>
    </lineage>
</organism>
<keyword evidence="2" id="KW-1133">Transmembrane helix</keyword>
<comment type="caution">
    <text evidence="4">The sequence shown here is derived from an EMBL/GenBank/DDBJ whole genome shotgun (WGS) entry which is preliminary data.</text>
</comment>